<dbReference type="FunFam" id="2.60.40.10:FF:000334">
    <property type="entry name" value="vesicle-associated membrane protein-associated protein A isoform X1"/>
    <property type="match status" value="1"/>
</dbReference>
<evidence type="ECO:0000313" key="11">
    <source>
        <dbReference type="EMBL" id="CAG9763387.1"/>
    </source>
</evidence>
<gene>
    <name evidence="11" type="ORF">CEUTPL_LOCUS4052</name>
</gene>
<dbReference type="PROSITE" id="PS50202">
    <property type="entry name" value="MSP"/>
    <property type="match status" value="1"/>
</dbReference>
<feature type="transmembrane region" description="Helical" evidence="9">
    <location>
        <begin position="220"/>
        <end position="240"/>
    </location>
</feature>
<dbReference type="GO" id="GO:0061817">
    <property type="term" value="P:endoplasmic reticulum-plasma membrane tethering"/>
    <property type="evidence" value="ECO:0007669"/>
    <property type="project" value="TreeGrafter"/>
</dbReference>
<evidence type="ECO:0000259" key="10">
    <source>
        <dbReference type="PROSITE" id="PS50202"/>
    </source>
</evidence>
<evidence type="ECO:0000313" key="12">
    <source>
        <dbReference type="Proteomes" id="UP001152799"/>
    </source>
</evidence>
<dbReference type="PANTHER" id="PTHR10809">
    <property type="entry name" value="VESICLE-ASSOCIATED MEMBRANE PROTEIN-ASSOCIATED PROTEIN"/>
    <property type="match status" value="1"/>
</dbReference>
<keyword evidence="6 9" id="KW-0472">Membrane</keyword>
<dbReference type="PIRSF" id="PIRSF019693">
    <property type="entry name" value="VAMP-associated"/>
    <property type="match status" value="1"/>
</dbReference>
<dbReference type="AlphaFoldDB" id="A0A9N9MIC0"/>
<dbReference type="SUPFAM" id="SSF49354">
    <property type="entry name" value="PapD-like"/>
    <property type="match status" value="1"/>
</dbReference>
<feature type="coiled-coil region" evidence="7">
    <location>
        <begin position="166"/>
        <end position="200"/>
    </location>
</feature>
<dbReference type="EMBL" id="OU892289">
    <property type="protein sequence ID" value="CAG9763387.1"/>
    <property type="molecule type" value="Genomic_DNA"/>
</dbReference>
<name>A0A9N9MIC0_9CUCU</name>
<sequence>MLKQEQVLQIEPQNELKFVGPFNQPVSSYMKLYNPTDKKVMFKIKTTAPKKYCVRPNSGILLAGEKAQIAICLQPFHYDPTEKNKHKFMVQTVFAPETGDTNLEILWKEISPEQLMDSKLKCVFELPPEEQPQTLAGEFQRATVHSDGNNESTKAADSQGSDSAELAKAAKEIQRLQEVESELRQEVLRLKEEKLVLKNQKGMATTPNRYAPPVEQPPTMYLIAIAIIVGLMGIMVGKLVL</sequence>
<evidence type="ECO:0000256" key="9">
    <source>
        <dbReference type="SAM" id="Phobius"/>
    </source>
</evidence>
<evidence type="ECO:0000256" key="7">
    <source>
        <dbReference type="SAM" id="Coils"/>
    </source>
</evidence>
<protein>
    <recommendedName>
        <fullName evidence="10">MSP domain-containing protein</fullName>
    </recommendedName>
</protein>
<proteinExistence type="inferred from homology"/>
<comment type="subcellular location">
    <subcellularLocation>
        <location evidence="1">Membrane</location>
        <topology evidence="1">Single-pass type IV membrane protein</topology>
    </subcellularLocation>
</comment>
<evidence type="ECO:0000256" key="3">
    <source>
        <dbReference type="ARBA" id="ARBA00022692"/>
    </source>
</evidence>
<dbReference type="Pfam" id="PF00635">
    <property type="entry name" value="Motile_Sperm"/>
    <property type="match status" value="1"/>
</dbReference>
<dbReference type="GO" id="GO:0005789">
    <property type="term" value="C:endoplasmic reticulum membrane"/>
    <property type="evidence" value="ECO:0007669"/>
    <property type="project" value="InterPro"/>
</dbReference>
<evidence type="ECO:0000256" key="1">
    <source>
        <dbReference type="ARBA" id="ARBA00004211"/>
    </source>
</evidence>
<accession>A0A9N9MIC0</accession>
<evidence type="ECO:0000256" key="8">
    <source>
        <dbReference type="SAM" id="MobiDB-lite"/>
    </source>
</evidence>
<dbReference type="Gene3D" id="2.60.40.10">
    <property type="entry name" value="Immunoglobulins"/>
    <property type="match status" value="1"/>
</dbReference>
<dbReference type="InterPro" id="IPR008962">
    <property type="entry name" value="PapD-like_sf"/>
</dbReference>
<dbReference type="PANTHER" id="PTHR10809:SF6">
    <property type="entry name" value="AT11025P-RELATED"/>
    <property type="match status" value="1"/>
</dbReference>
<keyword evidence="3 9" id="KW-0812">Transmembrane</keyword>
<dbReference type="Proteomes" id="UP001152799">
    <property type="component" value="Chromosome 13"/>
</dbReference>
<evidence type="ECO:0000256" key="6">
    <source>
        <dbReference type="ARBA" id="ARBA00023136"/>
    </source>
</evidence>
<keyword evidence="5 7" id="KW-0175">Coiled coil</keyword>
<reference evidence="11" key="1">
    <citation type="submission" date="2022-01" db="EMBL/GenBank/DDBJ databases">
        <authorList>
            <person name="King R."/>
        </authorList>
    </citation>
    <scope>NUCLEOTIDE SEQUENCE</scope>
</reference>
<dbReference type="OrthoDB" id="264603at2759"/>
<organism evidence="11 12">
    <name type="scientific">Ceutorhynchus assimilis</name>
    <name type="common">cabbage seed weevil</name>
    <dbReference type="NCBI Taxonomy" id="467358"/>
    <lineage>
        <taxon>Eukaryota</taxon>
        <taxon>Metazoa</taxon>
        <taxon>Ecdysozoa</taxon>
        <taxon>Arthropoda</taxon>
        <taxon>Hexapoda</taxon>
        <taxon>Insecta</taxon>
        <taxon>Pterygota</taxon>
        <taxon>Neoptera</taxon>
        <taxon>Endopterygota</taxon>
        <taxon>Coleoptera</taxon>
        <taxon>Polyphaga</taxon>
        <taxon>Cucujiformia</taxon>
        <taxon>Curculionidae</taxon>
        <taxon>Ceutorhynchinae</taxon>
        <taxon>Ceutorhynchus</taxon>
    </lineage>
</organism>
<keyword evidence="4 9" id="KW-1133">Transmembrane helix</keyword>
<feature type="region of interest" description="Disordered" evidence="8">
    <location>
        <begin position="144"/>
        <end position="164"/>
    </location>
</feature>
<dbReference type="GO" id="GO:0090158">
    <property type="term" value="P:endoplasmic reticulum membrane organization"/>
    <property type="evidence" value="ECO:0007669"/>
    <property type="project" value="TreeGrafter"/>
</dbReference>
<evidence type="ECO:0000256" key="4">
    <source>
        <dbReference type="ARBA" id="ARBA00022989"/>
    </source>
</evidence>
<dbReference type="GO" id="GO:0005886">
    <property type="term" value="C:plasma membrane"/>
    <property type="evidence" value="ECO:0007669"/>
    <property type="project" value="TreeGrafter"/>
</dbReference>
<feature type="domain" description="MSP" evidence="10">
    <location>
        <begin position="7"/>
        <end position="125"/>
    </location>
</feature>
<feature type="compositionally biased region" description="Polar residues" evidence="8">
    <location>
        <begin position="146"/>
        <end position="162"/>
    </location>
</feature>
<dbReference type="InterPro" id="IPR016763">
    <property type="entry name" value="VAP"/>
</dbReference>
<dbReference type="InterPro" id="IPR013783">
    <property type="entry name" value="Ig-like_fold"/>
</dbReference>
<evidence type="ECO:0000256" key="5">
    <source>
        <dbReference type="ARBA" id="ARBA00023054"/>
    </source>
</evidence>
<keyword evidence="12" id="KW-1185">Reference proteome</keyword>
<evidence type="ECO:0000256" key="2">
    <source>
        <dbReference type="ARBA" id="ARBA00008932"/>
    </source>
</evidence>
<dbReference type="GO" id="GO:0033149">
    <property type="term" value="F:FFAT motif binding"/>
    <property type="evidence" value="ECO:0007669"/>
    <property type="project" value="TreeGrafter"/>
</dbReference>
<comment type="similarity">
    <text evidence="2">Belongs to the VAMP-associated protein (VAP) (TC 9.B.17) family.</text>
</comment>
<dbReference type="InterPro" id="IPR000535">
    <property type="entry name" value="MSP_dom"/>
</dbReference>